<comment type="caution">
    <text evidence="2">The sequence shown here is derived from an EMBL/GenBank/DDBJ whole genome shotgun (WGS) entry which is preliminary data.</text>
</comment>
<name>A0A5J4V0L1_9EUKA</name>
<feature type="transmembrane region" description="Helical" evidence="1">
    <location>
        <begin position="163"/>
        <end position="183"/>
    </location>
</feature>
<accession>A0A5J4V0L1</accession>
<gene>
    <name evidence="2" type="ORF">EZS28_028581</name>
</gene>
<organism evidence="2 3">
    <name type="scientific">Streblomastix strix</name>
    <dbReference type="NCBI Taxonomy" id="222440"/>
    <lineage>
        <taxon>Eukaryota</taxon>
        <taxon>Metamonada</taxon>
        <taxon>Preaxostyla</taxon>
        <taxon>Oxymonadida</taxon>
        <taxon>Streblomastigidae</taxon>
        <taxon>Streblomastix</taxon>
    </lineage>
</organism>
<dbReference type="EMBL" id="SNRW01010915">
    <property type="protein sequence ID" value="KAA6375890.1"/>
    <property type="molecule type" value="Genomic_DNA"/>
</dbReference>
<keyword evidence="1" id="KW-0812">Transmembrane</keyword>
<evidence type="ECO:0000256" key="1">
    <source>
        <dbReference type="SAM" id="Phobius"/>
    </source>
</evidence>
<keyword evidence="1" id="KW-1133">Transmembrane helix</keyword>
<evidence type="ECO:0000313" key="2">
    <source>
        <dbReference type="EMBL" id="KAA6375890.1"/>
    </source>
</evidence>
<reference evidence="2 3" key="1">
    <citation type="submission" date="2019-03" db="EMBL/GenBank/DDBJ databases">
        <title>Single cell metagenomics reveals metabolic interactions within the superorganism composed of flagellate Streblomastix strix and complex community of Bacteroidetes bacteria on its surface.</title>
        <authorList>
            <person name="Treitli S.C."/>
            <person name="Kolisko M."/>
            <person name="Husnik F."/>
            <person name="Keeling P."/>
            <person name="Hampl V."/>
        </authorList>
    </citation>
    <scope>NUCLEOTIDE SEQUENCE [LARGE SCALE GENOMIC DNA]</scope>
    <source>
        <strain evidence="2">ST1C</strain>
    </source>
</reference>
<keyword evidence="1" id="KW-0472">Membrane</keyword>
<dbReference type="Proteomes" id="UP000324800">
    <property type="component" value="Unassembled WGS sequence"/>
</dbReference>
<evidence type="ECO:0000313" key="3">
    <source>
        <dbReference type="Proteomes" id="UP000324800"/>
    </source>
</evidence>
<feature type="transmembrane region" description="Helical" evidence="1">
    <location>
        <begin position="97"/>
        <end position="117"/>
    </location>
</feature>
<sequence>MQKLNARYGIEFGDTMMWRNADLNLRDVEQSIQFASALPISLSGDILNAERPRGCFSFSIRDPRPHLLDNGFGFRTAEAFYFVWALAFQLQQGSLEALNPLAGTFLFASLHSFRLLLFHNRGRACFFITIHLARSNQALSRASLSICLFSLPCLPVTYHVDLYSVRIVQVFSILVFQAILGVLRQQAAVLRTAYSQFQVRPCL</sequence>
<proteinExistence type="predicted"/>
<feature type="transmembrane region" description="Helical" evidence="1">
    <location>
        <begin position="138"/>
        <end position="157"/>
    </location>
</feature>
<protein>
    <submittedName>
        <fullName evidence="2">Uncharacterized protein</fullName>
    </submittedName>
</protein>
<dbReference type="AlphaFoldDB" id="A0A5J4V0L1"/>
<feature type="transmembrane region" description="Helical" evidence="1">
    <location>
        <begin position="72"/>
        <end position="91"/>
    </location>
</feature>